<feature type="transmembrane region" description="Helical" evidence="1">
    <location>
        <begin position="71"/>
        <end position="89"/>
    </location>
</feature>
<reference evidence="2 3" key="1">
    <citation type="submission" date="2015-05" db="EMBL/GenBank/DDBJ databases">
        <title>A genomic and transcriptomic approach to investigate the blue pigment phenotype in Pseudomonas fluorescens.</title>
        <authorList>
            <person name="Andreani N.A."/>
            <person name="Cardazzo B."/>
        </authorList>
    </citation>
    <scope>NUCLEOTIDE SEQUENCE [LARGE SCALE GENOMIC DNA]</scope>
    <source>
        <strain evidence="2 3">Ps_22</strain>
    </source>
</reference>
<feature type="transmembrane region" description="Helical" evidence="1">
    <location>
        <begin position="15"/>
        <end position="35"/>
    </location>
</feature>
<accession>A0A109LKR8</accession>
<organism evidence="2 3">
    <name type="scientific">Pseudomonas fluorescens</name>
    <dbReference type="NCBI Taxonomy" id="294"/>
    <lineage>
        <taxon>Bacteria</taxon>
        <taxon>Pseudomonadati</taxon>
        <taxon>Pseudomonadota</taxon>
        <taxon>Gammaproteobacteria</taxon>
        <taxon>Pseudomonadales</taxon>
        <taxon>Pseudomonadaceae</taxon>
        <taxon>Pseudomonas</taxon>
    </lineage>
</organism>
<dbReference type="EMBL" id="LCYA01000048">
    <property type="protein sequence ID" value="KWV89343.1"/>
    <property type="molecule type" value="Genomic_DNA"/>
</dbReference>
<feature type="transmembrane region" description="Helical" evidence="1">
    <location>
        <begin position="122"/>
        <end position="140"/>
    </location>
</feature>
<name>A0A109LKR8_PSEFL</name>
<dbReference type="RefSeq" id="WP_028622355.1">
    <property type="nucleotide sequence ID" value="NZ_KY503037.1"/>
</dbReference>
<keyword evidence="1" id="KW-0472">Membrane</keyword>
<keyword evidence="1" id="KW-0812">Transmembrane</keyword>
<feature type="transmembrane region" description="Helical" evidence="1">
    <location>
        <begin position="47"/>
        <end position="65"/>
    </location>
</feature>
<dbReference type="PATRIC" id="fig|294.194.peg.1127"/>
<dbReference type="Proteomes" id="UP000061348">
    <property type="component" value="Unassembled WGS sequence"/>
</dbReference>
<protein>
    <submittedName>
        <fullName evidence="2">Uncharacterized protein</fullName>
    </submittedName>
</protein>
<sequence length="151" mass="16079">MPSEKYLPAICRSPLIDYLAGIGSHAVMILTFRHSGEELRSMSSRHAAGLMAVAVGMVVACTHLAPSSSSTHSLALYTLFPLLIAAAALRTFGMHAVAGYATFLVVTEPVALVVRHLPMGDLIDAVFSFWCLAALSVYGGKCAKNRMESPQ</sequence>
<gene>
    <name evidence="2" type="ORF">PFLmoz3_00979</name>
</gene>
<evidence type="ECO:0000256" key="1">
    <source>
        <dbReference type="SAM" id="Phobius"/>
    </source>
</evidence>
<evidence type="ECO:0000313" key="2">
    <source>
        <dbReference type="EMBL" id="KWV89343.1"/>
    </source>
</evidence>
<dbReference type="AlphaFoldDB" id="A0A109LKR8"/>
<proteinExistence type="predicted"/>
<comment type="caution">
    <text evidence="2">The sequence shown here is derived from an EMBL/GenBank/DDBJ whole genome shotgun (WGS) entry which is preliminary data.</text>
</comment>
<keyword evidence="1" id="KW-1133">Transmembrane helix</keyword>
<evidence type="ECO:0000313" key="3">
    <source>
        <dbReference type="Proteomes" id="UP000061348"/>
    </source>
</evidence>